<evidence type="ECO:0000256" key="3">
    <source>
        <dbReference type="PROSITE-ProRule" id="PRU00023"/>
    </source>
</evidence>
<feature type="repeat" description="ANK" evidence="3">
    <location>
        <begin position="90"/>
        <end position="122"/>
    </location>
</feature>
<dbReference type="PROSITE" id="PS50088">
    <property type="entry name" value="ANK_REPEAT"/>
    <property type="match status" value="15"/>
</dbReference>
<gene>
    <name evidence="6 7" type="primary">LOC106069017</name>
</gene>
<feature type="repeat" description="ANK" evidence="3">
    <location>
        <begin position="640"/>
        <end position="672"/>
    </location>
</feature>
<accession>A0A9U8EEL1</accession>
<feature type="repeat" description="ANK" evidence="3">
    <location>
        <begin position="476"/>
        <end position="508"/>
    </location>
</feature>
<dbReference type="PANTHER" id="PTHR24198:SF165">
    <property type="entry name" value="ANKYRIN REPEAT-CONTAINING PROTEIN-RELATED"/>
    <property type="match status" value="1"/>
</dbReference>
<proteinExistence type="predicted"/>
<dbReference type="SUPFAM" id="SSF48403">
    <property type="entry name" value="Ankyrin repeat"/>
    <property type="match status" value="3"/>
</dbReference>
<evidence type="ECO:0000256" key="1">
    <source>
        <dbReference type="ARBA" id="ARBA00022737"/>
    </source>
</evidence>
<feature type="repeat" description="ANK" evidence="3">
    <location>
        <begin position="708"/>
        <end position="740"/>
    </location>
</feature>
<feature type="repeat" description="ANK" evidence="3">
    <location>
        <begin position="606"/>
        <end position="639"/>
    </location>
</feature>
<dbReference type="OMA" id="LHQHGAN"/>
<keyword evidence="5" id="KW-1185">Reference proteome</keyword>
<dbReference type="Pfam" id="PF00023">
    <property type="entry name" value="Ank"/>
    <property type="match status" value="1"/>
</dbReference>
<organism evidence="5 6">
    <name type="scientific">Biomphalaria glabrata</name>
    <name type="common">Bloodfluke planorb</name>
    <name type="synonym">Freshwater snail</name>
    <dbReference type="NCBI Taxonomy" id="6526"/>
    <lineage>
        <taxon>Eukaryota</taxon>
        <taxon>Metazoa</taxon>
        <taxon>Spiralia</taxon>
        <taxon>Lophotrochozoa</taxon>
        <taxon>Mollusca</taxon>
        <taxon>Gastropoda</taxon>
        <taxon>Heterobranchia</taxon>
        <taxon>Euthyneura</taxon>
        <taxon>Panpulmonata</taxon>
        <taxon>Hygrophila</taxon>
        <taxon>Lymnaeoidea</taxon>
        <taxon>Planorbidae</taxon>
        <taxon>Biomphalaria</taxon>
    </lineage>
</organism>
<evidence type="ECO:0000313" key="7">
    <source>
        <dbReference type="RefSeq" id="XP_013084033.2"/>
    </source>
</evidence>
<evidence type="ECO:0000256" key="2">
    <source>
        <dbReference type="ARBA" id="ARBA00023043"/>
    </source>
</evidence>
<dbReference type="InterPro" id="IPR036770">
    <property type="entry name" value="Ankyrin_rpt-contain_sf"/>
</dbReference>
<dbReference type="PANTHER" id="PTHR24198">
    <property type="entry name" value="ANKYRIN REPEAT AND PROTEIN KINASE DOMAIN-CONTAINING PROTEIN"/>
    <property type="match status" value="1"/>
</dbReference>
<evidence type="ECO:0000313" key="6">
    <source>
        <dbReference type="RefSeq" id="XP_013084031.2"/>
    </source>
</evidence>
<dbReference type="RefSeq" id="XP_013084031.2">
    <property type="nucleotide sequence ID" value="XM_013228577.2"/>
</dbReference>
<feature type="repeat" description="ANK" evidence="3">
    <location>
        <begin position="673"/>
        <end position="707"/>
    </location>
</feature>
<feature type="repeat" description="ANK" evidence="3">
    <location>
        <begin position="820"/>
        <end position="852"/>
    </location>
</feature>
<reference evidence="6 7" key="1">
    <citation type="submission" date="2025-04" db="UniProtKB">
        <authorList>
            <consortium name="RefSeq"/>
        </authorList>
    </citation>
    <scope>IDENTIFICATION</scope>
</reference>
<feature type="repeat" description="ANK" evidence="3">
    <location>
        <begin position="741"/>
        <end position="773"/>
    </location>
</feature>
<keyword evidence="4" id="KW-0175">Coiled coil</keyword>
<name>A0A9U8EEL1_BIOGL</name>
<evidence type="ECO:0000256" key="4">
    <source>
        <dbReference type="SAM" id="Coils"/>
    </source>
</evidence>
<keyword evidence="2 3" id="KW-0040">ANK repeat</keyword>
<dbReference type="GeneID" id="106069017"/>
<dbReference type="InterPro" id="IPR002110">
    <property type="entry name" value="Ankyrin_rpt"/>
</dbReference>
<feature type="coiled-coil region" evidence="4">
    <location>
        <begin position="2"/>
        <end position="29"/>
    </location>
</feature>
<feature type="repeat" description="ANK" evidence="3">
    <location>
        <begin position="420"/>
        <end position="445"/>
    </location>
</feature>
<feature type="repeat" description="ANK" evidence="3">
    <location>
        <begin position="774"/>
        <end position="819"/>
    </location>
</feature>
<dbReference type="SMART" id="SM00248">
    <property type="entry name" value="ANK"/>
    <property type="match status" value="23"/>
</dbReference>
<dbReference type="PROSITE" id="PS50297">
    <property type="entry name" value="ANK_REP_REGION"/>
    <property type="match status" value="8"/>
</dbReference>
<protein>
    <submittedName>
        <fullName evidence="6 7">Ankyrin-3-like</fullName>
    </submittedName>
</protein>
<dbReference type="AlphaFoldDB" id="A0A9U8EEL1"/>
<dbReference type="Pfam" id="PF12796">
    <property type="entry name" value="Ank_2"/>
    <property type="match status" value="6"/>
</dbReference>
<evidence type="ECO:0000313" key="5">
    <source>
        <dbReference type="Proteomes" id="UP001165740"/>
    </source>
</evidence>
<sequence length="1104" mass="120493">MAARENHRKRKLDRDISQLDEEASCLSTESKLLQLVTQGKASDLVAVLNFIPKNHKGVVAALLKSAELGHKRIMQILIETGVSINKKNSSGNTALLIASQRGFVDLVKLLVRNGANVNCQNNDGETALILGVKQACSLPLIEFLISDESGANVNVQNCLGKTALMIAIEQQDFCAMKLLMFHKDTILGLKDENGMTALDIAKKVDLKELFGTFKVCRSRSAKPLIIAIKKKNVSLVQSVLYTLSQKEVNTCNSKGLSPLLVSLNVKFFNIEILYMLLKAGADVTMGSANDHVTPLYLACKAGSLEAVKILVKEGANVNSQTTFDKLTPLMYACQNNKIEIAKFLIKKKANINLKNRNCESALMLALKNCKSQTLVKLLIQNGAEINDTVFQLAISVGWYEMLHDINLVITRDLLNETFLLACQDGDLKLAKFLLENGAEVNIRSGESIPLVKALHNIKLVNLLISFGADVNLKDKLGSCPLVEAVYLNDCQVLETLIKQGADLNAVNSIGYTALMIAAKDEKLQALNLLLDSGADVNYLSNESGHLSALNAALNNDKTESVKLLLTRGALVHQTFNSPLLQSVIGNSKNMEMCLKYGADPNIRSSDGSTVLMLALKTRCDFDKIKLLVDFGADIQMKNDKEENALILAAKYCTTKVIELLLKSGADITSEDIHGSSVLLCAVAHSVSNENKIALLINSGADVNQKNHQGDTPLILAAKCCHLNIVQLLVAKGASVNGQDEKGYTALMHAAAMGNYEKVKFFIECNVNLEIQNVNGFTAVMLAAYDQAHSEILKTVPVAAACSILQLLVDKGANVDAQDNNGFTALMYAVLGGSFQKVNTLIQCKASLDIQNFAGRAAVIIAANQDNAAILKALLEAGANANIADFNGQSALTVLLPHLYEWNRNHSPFDRLSCFKLVLAAGAKPDMQNIKNTILFHKLIVLCDDPDIIDLWIKNGAAPTVISFAVLRGLCSIPFRYMFTHDGEIVSPLLTAMFSMKHNLVYLFLKSWYLHLSDIRLSQKKSLLYDYFYIYKFCTCLTSGITTKVPFSLTCLSFLAVSSAVGSGLDRESRVNSLPIPAIMKNTLLFQLHKPCLSDNNVKRHILPV</sequence>
<feature type="repeat" description="ANK" evidence="3">
    <location>
        <begin position="290"/>
        <end position="322"/>
    </location>
</feature>
<feature type="repeat" description="ANK" evidence="3">
    <location>
        <begin position="509"/>
        <end position="541"/>
    </location>
</feature>
<keyword evidence="1" id="KW-0677">Repeat</keyword>
<feature type="repeat" description="ANK" evidence="3">
    <location>
        <begin position="853"/>
        <end position="885"/>
    </location>
</feature>
<feature type="repeat" description="ANK" evidence="3">
    <location>
        <begin position="357"/>
        <end position="386"/>
    </location>
</feature>
<dbReference type="PRINTS" id="PR01415">
    <property type="entry name" value="ANKYRIN"/>
</dbReference>
<dbReference type="Proteomes" id="UP001165740">
    <property type="component" value="Chromosome 1"/>
</dbReference>
<dbReference type="RefSeq" id="XP_013084033.2">
    <property type="nucleotide sequence ID" value="XM_013228579.2"/>
</dbReference>
<dbReference type="Gene3D" id="1.25.40.20">
    <property type="entry name" value="Ankyrin repeat-containing domain"/>
    <property type="match status" value="5"/>
</dbReference>
<feature type="repeat" description="ANK" evidence="3">
    <location>
        <begin position="324"/>
        <end position="356"/>
    </location>
</feature>
<dbReference type="OrthoDB" id="6058190at2759"/>